<feature type="region of interest" description="Disordered" evidence="3">
    <location>
        <begin position="637"/>
        <end position="657"/>
    </location>
</feature>
<dbReference type="InterPro" id="IPR013595">
    <property type="entry name" value="Pept_S33_TAP-like_C"/>
</dbReference>
<dbReference type="PANTHER" id="PTHR43248:SF25">
    <property type="entry name" value="AB HYDROLASE-1 DOMAIN-CONTAINING PROTEIN-RELATED"/>
    <property type="match status" value="1"/>
</dbReference>
<dbReference type="InterPro" id="IPR000073">
    <property type="entry name" value="AB_hydrolase_1"/>
</dbReference>
<reference evidence="7" key="1">
    <citation type="journal article" date="2023" name="Mol. Plant Microbe Interact.">
        <title>Elucidating the Obligate Nature and Biological Capacity of an Invasive Fungal Corn Pathogen.</title>
        <authorList>
            <person name="MacCready J.S."/>
            <person name="Roggenkamp E.M."/>
            <person name="Gdanetz K."/>
            <person name="Chilvers M.I."/>
        </authorList>
    </citation>
    <scope>NUCLEOTIDE SEQUENCE</scope>
    <source>
        <strain evidence="7">PM02</strain>
    </source>
</reference>
<sequence length="672" mass="73004">MFASLAVVQLALAALHHRGVAAVSPTPALPWVKDVVSLGKFPRQDDKFHFLPCTRDTVPPPLDDDDAAQSWAQLYDPDPSHWSWTQSPIRPDASATSTTNTTATGPVAPYSGHGLYLCGYLDVPLDPTNAEEKRIVRLAVTKLQVSGLAGTKSERTIVINPGGPGGSGTAYAWSSAVDITRRLSGGAFDVLAFDPRGVNATQPKLACFPHNSDRDRWELLVGQHRAQVAADPRQQLLLADAFTDAMFAACRNMYGDLPRFMGTGMVARDLEQVREALGEPELTGYLVSYGSGIGQTWANMFPNSVGRVILDGIQYVKDQRELGGYATASLDNVTDLWKDGFLGECLKAGPDNCALAKMQSTVESSTADPEAIEHLSQRLTTLLESLIHRPIPAYTPSSGPSLVTYSGLVQVISSALYWVTAWPMLSKTLWQLDRGNSTLAASSFNHLMFEYEPDLAVPAAAVANKRPSRHSAFSDELSFVVICADSWDAPLPYETEEGGLAWWDDLWANVTAKSWITGNGRFFNVVGCRHYNKYWPRGTVGAYRGDLDHTLRNPLLLISTTYDPATPLRNGRRLLADMGSNARLIVHHGYGHLSKDPSRCTNALAKAYILEGKVPGTPETACYADKNPYLWRGNATAANATSADNPNTSDQEEDLDDEDLDAFGAAGAGSIW</sequence>
<feature type="region of interest" description="Disordered" evidence="3">
    <location>
        <begin position="82"/>
        <end position="105"/>
    </location>
</feature>
<keyword evidence="8" id="KW-1185">Reference proteome</keyword>
<evidence type="ECO:0000256" key="2">
    <source>
        <dbReference type="ARBA" id="ARBA00022801"/>
    </source>
</evidence>
<dbReference type="Proteomes" id="UP001217918">
    <property type="component" value="Unassembled WGS sequence"/>
</dbReference>
<dbReference type="Pfam" id="PF00561">
    <property type="entry name" value="Abhydrolase_1"/>
    <property type="match status" value="1"/>
</dbReference>
<feature type="compositionally biased region" description="Low complexity" evidence="3">
    <location>
        <begin position="637"/>
        <end position="648"/>
    </location>
</feature>
<dbReference type="GO" id="GO:0016787">
    <property type="term" value="F:hydrolase activity"/>
    <property type="evidence" value="ECO:0007669"/>
    <property type="project" value="UniProtKB-KW"/>
</dbReference>
<evidence type="ECO:0000256" key="4">
    <source>
        <dbReference type="SAM" id="SignalP"/>
    </source>
</evidence>
<dbReference type="SUPFAM" id="SSF53474">
    <property type="entry name" value="alpha/beta-Hydrolases"/>
    <property type="match status" value="1"/>
</dbReference>
<comment type="similarity">
    <text evidence="1">Belongs to the peptidase S33 family.</text>
</comment>
<feature type="chain" id="PRO_5041940002" description="AB hydrolase-1 domain-containing protein" evidence="4">
    <location>
        <begin position="23"/>
        <end position="672"/>
    </location>
</feature>
<dbReference type="InterPro" id="IPR029058">
    <property type="entry name" value="AB_hydrolase_fold"/>
</dbReference>
<evidence type="ECO:0000259" key="6">
    <source>
        <dbReference type="Pfam" id="PF08386"/>
    </source>
</evidence>
<keyword evidence="4" id="KW-0732">Signal</keyword>
<dbReference type="AlphaFoldDB" id="A0AAD9M727"/>
<organism evidence="7 8">
    <name type="scientific">Phyllachora maydis</name>
    <dbReference type="NCBI Taxonomy" id="1825666"/>
    <lineage>
        <taxon>Eukaryota</taxon>
        <taxon>Fungi</taxon>
        <taxon>Dikarya</taxon>
        <taxon>Ascomycota</taxon>
        <taxon>Pezizomycotina</taxon>
        <taxon>Sordariomycetes</taxon>
        <taxon>Sordariomycetidae</taxon>
        <taxon>Phyllachorales</taxon>
        <taxon>Phyllachoraceae</taxon>
        <taxon>Phyllachora</taxon>
    </lineage>
</organism>
<evidence type="ECO:0000313" key="7">
    <source>
        <dbReference type="EMBL" id="KAK2067079.1"/>
    </source>
</evidence>
<evidence type="ECO:0008006" key="9">
    <source>
        <dbReference type="Google" id="ProtNLM"/>
    </source>
</evidence>
<dbReference type="Pfam" id="PF08386">
    <property type="entry name" value="Abhydrolase_4"/>
    <property type="match status" value="1"/>
</dbReference>
<feature type="signal peptide" evidence="4">
    <location>
        <begin position="1"/>
        <end position="22"/>
    </location>
</feature>
<evidence type="ECO:0000259" key="5">
    <source>
        <dbReference type="Pfam" id="PF00561"/>
    </source>
</evidence>
<feature type="compositionally biased region" description="Low complexity" evidence="3">
    <location>
        <begin position="93"/>
        <end position="104"/>
    </location>
</feature>
<dbReference type="EMBL" id="JAQQPM010000001">
    <property type="protein sequence ID" value="KAK2067079.1"/>
    <property type="molecule type" value="Genomic_DNA"/>
</dbReference>
<gene>
    <name evidence="7" type="ORF">P8C59_000844</name>
</gene>
<dbReference type="InterPro" id="IPR051601">
    <property type="entry name" value="Serine_prot/Carboxylest_S33"/>
</dbReference>
<dbReference type="PANTHER" id="PTHR43248">
    <property type="entry name" value="2-SUCCINYL-6-HYDROXY-2,4-CYCLOHEXADIENE-1-CARBOXYLATE SYNTHASE"/>
    <property type="match status" value="1"/>
</dbReference>
<proteinExistence type="inferred from homology"/>
<accession>A0AAD9M727</accession>
<dbReference type="Gene3D" id="3.40.50.1820">
    <property type="entry name" value="alpha/beta hydrolase"/>
    <property type="match status" value="1"/>
</dbReference>
<evidence type="ECO:0000256" key="1">
    <source>
        <dbReference type="ARBA" id="ARBA00010088"/>
    </source>
</evidence>
<protein>
    <recommendedName>
        <fullName evidence="9">AB hydrolase-1 domain-containing protein</fullName>
    </recommendedName>
</protein>
<evidence type="ECO:0000313" key="8">
    <source>
        <dbReference type="Proteomes" id="UP001217918"/>
    </source>
</evidence>
<evidence type="ECO:0000256" key="3">
    <source>
        <dbReference type="SAM" id="MobiDB-lite"/>
    </source>
</evidence>
<feature type="domain" description="Peptidase S33 tripeptidyl aminopeptidase-like C-terminal" evidence="6">
    <location>
        <begin position="534"/>
        <end position="622"/>
    </location>
</feature>
<name>A0AAD9M727_9PEZI</name>
<keyword evidence="2" id="KW-0378">Hydrolase</keyword>
<comment type="caution">
    <text evidence="7">The sequence shown here is derived from an EMBL/GenBank/DDBJ whole genome shotgun (WGS) entry which is preliminary data.</text>
</comment>
<feature type="domain" description="AB hydrolase-1" evidence="5">
    <location>
        <begin position="156"/>
        <end position="313"/>
    </location>
</feature>